<dbReference type="HOGENOM" id="CLU_2864730_0_0_5"/>
<dbReference type="EMBL" id="CP006880">
    <property type="protein sequence ID" value="AJD44708.1"/>
    <property type="molecule type" value="Genomic_DNA"/>
</dbReference>
<evidence type="ECO:0000313" key="1">
    <source>
        <dbReference type="EMBL" id="AJD44708.1"/>
    </source>
</evidence>
<keyword evidence="1" id="KW-0614">Plasmid</keyword>
<keyword evidence="2" id="KW-1185">Reference proteome</keyword>
<protein>
    <submittedName>
        <fullName evidence="1">Uncharacterized protein</fullName>
    </submittedName>
</protein>
<geneLocation type="plasmid" evidence="1 2">
    <name>pRgalR602c</name>
</geneLocation>
<proteinExistence type="predicted"/>
<name>A0A0B4XDJ9_9HYPH</name>
<dbReference type="Proteomes" id="UP000031368">
    <property type="component" value="Plasmid pRgalR602c"/>
</dbReference>
<organism evidence="1 2">
    <name type="scientific">Rhizobium gallicum bv. gallicum R602sp</name>
    <dbReference type="NCBI Taxonomy" id="1041138"/>
    <lineage>
        <taxon>Bacteria</taxon>
        <taxon>Pseudomonadati</taxon>
        <taxon>Pseudomonadota</taxon>
        <taxon>Alphaproteobacteria</taxon>
        <taxon>Hyphomicrobiales</taxon>
        <taxon>Rhizobiaceae</taxon>
        <taxon>Rhizobium/Agrobacterium group</taxon>
        <taxon>Rhizobium</taxon>
    </lineage>
</organism>
<dbReference type="KEGG" id="rga:RGR602_PC00670"/>
<reference evidence="1 2" key="1">
    <citation type="submission" date="2013-11" db="EMBL/GenBank/DDBJ databases">
        <title>Complete genome sequence of Rhizobium gallicum bv. gallicum R602.</title>
        <authorList>
            <person name="Bustos P."/>
            <person name="Santamaria R.I."/>
            <person name="Lozano L."/>
            <person name="Acosta J.L."/>
            <person name="Ormeno-Orrillo E."/>
            <person name="Rogel M.A."/>
            <person name="Romero D."/>
            <person name="Cevallos M.A."/>
            <person name="Martinez-Romero E."/>
            <person name="Gonzalez V."/>
        </authorList>
    </citation>
    <scope>NUCLEOTIDE SEQUENCE [LARGE SCALE GENOMIC DNA]</scope>
    <source>
        <strain evidence="1 2">R602</strain>
        <plasmid evidence="1 2">pRgalR602c</plasmid>
    </source>
</reference>
<sequence>MTDKPVVIRPFGMSLVARLSRWQVSSAGTGSFNGMGAFDGRMIAAREDGTTIHVLSAAATIECP</sequence>
<gene>
    <name evidence="1" type="ORF">RGR602_PC00670</name>
</gene>
<accession>A0A0B4XDJ9</accession>
<dbReference type="AlphaFoldDB" id="A0A0B4XDJ9"/>
<evidence type="ECO:0000313" key="2">
    <source>
        <dbReference type="Proteomes" id="UP000031368"/>
    </source>
</evidence>